<dbReference type="NCBIfam" id="NF003657">
    <property type="entry name" value="PRK05289.1"/>
    <property type="match status" value="1"/>
</dbReference>
<evidence type="ECO:0000313" key="8">
    <source>
        <dbReference type="Proteomes" id="UP000179243"/>
    </source>
</evidence>
<keyword evidence="3 7" id="KW-0808">Transferase</keyword>
<evidence type="ECO:0000256" key="4">
    <source>
        <dbReference type="ARBA" id="ARBA00023098"/>
    </source>
</evidence>
<evidence type="ECO:0000313" key="7">
    <source>
        <dbReference type="EMBL" id="OGK00344.1"/>
    </source>
</evidence>
<keyword evidence="4" id="KW-0443">Lipid metabolism</keyword>
<dbReference type="InterPro" id="IPR010137">
    <property type="entry name" value="Lipid_A_LpxA"/>
</dbReference>
<dbReference type="Gene3D" id="2.160.10.10">
    <property type="entry name" value="Hexapeptide repeat proteins"/>
    <property type="match status" value="1"/>
</dbReference>
<keyword evidence="2" id="KW-0441">Lipid A biosynthesis</keyword>
<evidence type="ECO:0000256" key="3">
    <source>
        <dbReference type="ARBA" id="ARBA00022679"/>
    </source>
</evidence>
<name>A0A1F7F107_UNCRA</name>
<dbReference type="Proteomes" id="UP000179243">
    <property type="component" value="Unassembled WGS sequence"/>
</dbReference>
<comment type="caution">
    <text evidence="7">The sequence shown here is derived from an EMBL/GenBank/DDBJ whole genome shotgun (WGS) entry which is preliminary data.</text>
</comment>
<dbReference type="Gene3D" id="1.20.1180.10">
    <property type="entry name" value="Udp N-acetylglucosamine O-acyltransferase, C-terminal domain"/>
    <property type="match status" value="1"/>
</dbReference>
<dbReference type="PANTHER" id="PTHR43480:SF1">
    <property type="entry name" value="ACYL-[ACYL-CARRIER-PROTEIN]--UDP-N-ACETYLGLUCOSAMINE O-ACYLTRANSFERASE, MITOCHONDRIAL-RELATED"/>
    <property type="match status" value="1"/>
</dbReference>
<dbReference type="InterPro" id="IPR011004">
    <property type="entry name" value="Trimer_LpxA-like_sf"/>
</dbReference>
<dbReference type="PANTHER" id="PTHR43480">
    <property type="entry name" value="ACYL-[ACYL-CARRIER-PROTEIN]--UDP-N-ACETYLGLUCOSAMINE O-ACYLTRANSFERASE"/>
    <property type="match status" value="1"/>
</dbReference>
<dbReference type="GO" id="GO:0009245">
    <property type="term" value="P:lipid A biosynthetic process"/>
    <property type="evidence" value="ECO:0007669"/>
    <property type="project" value="UniProtKB-KW"/>
</dbReference>
<evidence type="ECO:0000256" key="5">
    <source>
        <dbReference type="ARBA" id="ARBA00023315"/>
    </source>
</evidence>
<feature type="domain" description="UDP N-acetylglucosamine O-acyltransferase C-terminal" evidence="6">
    <location>
        <begin position="172"/>
        <end position="253"/>
    </location>
</feature>
<keyword evidence="1" id="KW-0444">Lipid biosynthesis</keyword>
<protein>
    <submittedName>
        <fullName evidence="7">Acyl-[acyl-carrier-protein]--UDP-N-acetylglucosamine O-acyltransferase</fullName>
    </submittedName>
</protein>
<accession>A0A1F7F107</accession>
<dbReference type="EMBL" id="MFYX01000148">
    <property type="protein sequence ID" value="OGK00344.1"/>
    <property type="molecule type" value="Genomic_DNA"/>
</dbReference>
<dbReference type="AlphaFoldDB" id="A0A1F7F107"/>
<keyword evidence="5 7" id="KW-0012">Acyltransferase</keyword>
<evidence type="ECO:0000256" key="1">
    <source>
        <dbReference type="ARBA" id="ARBA00022516"/>
    </source>
</evidence>
<dbReference type="GO" id="GO:0016020">
    <property type="term" value="C:membrane"/>
    <property type="evidence" value="ECO:0007669"/>
    <property type="project" value="GOC"/>
</dbReference>
<organism evidence="7 8">
    <name type="scientific">Candidatus Raymondbacteria bacterium RIFOXYD12_FULL_49_13</name>
    <dbReference type="NCBI Taxonomy" id="1817890"/>
    <lineage>
        <taxon>Bacteria</taxon>
        <taxon>Raymondiibacteriota</taxon>
    </lineage>
</organism>
<sequence length="253" mass="26734">MAIHKTAIIDPSAHIGKNVSIGPYSIIGPSVAIGDNTRIASHARLECNTMIGPNTTISMGAALGLEPQDVRYTGAETWLEIGANAVLREYCTISRGSTGKTVIGENFTLMTYGHVEHDCSIGDNVVISKSAILMDGICVGNGAIIGSLTFINRGCRIGELCFVGGGFNVVKDVPPFILAGDEPLQMLGVNTVALRKKGVPETIINAITQIYKKIQASKDDLRNVVDDIAATIEHSREIDAIIAFISGNGKGIV</sequence>
<dbReference type="SUPFAM" id="SSF51161">
    <property type="entry name" value="Trimeric LpxA-like enzymes"/>
    <property type="match status" value="1"/>
</dbReference>
<evidence type="ECO:0000256" key="2">
    <source>
        <dbReference type="ARBA" id="ARBA00022556"/>
    </source>
</evidence>
<proteinExistence type="predicted"/>
<dbReference type="PIRSF" id="PIRSF000456">
    <property type="entry name" value="UDP-GlcNAc_acltr"/>
    <property type="match status" value="1"/>
</dbReference>
<dbReference type="InterPro" id="IPR029098">
    <property type="entry name" value="Acetyltransf_C"/>
</dbReference>
<dbReference type="Pfam" id="PF13720">
    <property type="entry name" value="Acetyltransf_11"/>
    <property type="match status" value="1"/>
</dbReference>
<evidence type="ECO:0000259" key="6">
    <source>
        <dbReference type="Pfam" id="PF13720"/>
    </source>
</evidence>
<dbReference type="InterPro" id="IPR001451">
    <property type="entry name" value="Hexapep"/>
</dbReference>
<dbReference type="GO" id="GO:0008780">
    <property type="term" value="F:acyl-[acyl-carrier-protein]-UDP-N-acetylglucosamine O-acyltransferase activity"/>
    <property type="evidence" value="ECO:0007669"/>
    <property type="project" value="InterPro"/>
</dbReference>
<dbReference type="InterPro" id="IPR037157">
    <property type="entry name" value="Acetyltransf_C_sf"/>
</dbReference>
<reference evidence="7 8" key="1">
    <citation type="journal article" date="2016" name="Nat. Commun.">
        <title>Thousands of microbial genomes shed light on interconnected biogeochemical processes in an aquifer system.</title>
        <authorList>
            <person name="Anantharaman K."/>
            <person name="Brown C.T."/>
            <person name="Hug L.A."/>
            <person name="Sharon I."/>
            <person name="Castelle C.J."/>
            <person name="Probst A.J."/>
            <person name="Thomas B.C."/>
            <person name="Singh A."/>
            <person name="Wilkins M.J."/>
            <person name="Karaoz U."/>
            <person name="Brodie E.L."/>
            <person name="Williams K.H."/>
            <person name="Hubbard S.S."/>
            <person name="Banfield J.F."/>
        </authorList>
    </citation>
    <scope>NUCLEOTIDE SEQUENCE [LARGE SCALE GENOMIC DNA]</scope>
</reference>
<dbReference type="NCBIfam" id="TIGR01852">
    <property type="entry name" value="lipid_A_lpxA"/>
    <property type="match status" value="1"/>
</dbReference>
<dbReference type="Pfam" id="PF00132">
    <property type="entry name" value="Hexapep"/>
    <property type="match status" value="1"/>
</dbReference>
<gene>
    <name evidence="7" type="ORF">A2519_01115</name>
</gene>